<evidence type="ECO:0000256" key="2">
    <source>
        <dbReference type="ARBA" id="ARBA00006375"/>
    </source>
</evidence>
<keyword evidence="3 9" id="KW-0813">Transport</keyword>
<evidence type="ECO:0000256" key="4">
    <source>
        <dbReference type="ARBA" id="ARBA00022692"/>
    </source>
</evidence>
<keyword evidence="5" id="KW-0677">Repeat</keyword>
<comment type="similarity">
    <text evidence="2 9">Belongs to the mitochondrial carrier (TC 2.A.29) family.</text>
</comment>
<keyword evidence="6" id="KW-1133">Transmembrane helix</keyword>
<evidence type="ECO:0000256" key="6">
    <source>
        <dbReference type="ARBA" id="ARBA00022989"/>
    </source>
</evidence>
<reference evidence="10" key="1">
    <citation type="submission" date="2021-01" db="EMBL/GenBank/DDBJ databases">
        <authorList>
            <person name="Corre E."/>
            <person name="Pelletier E."/>
            <person name="Niang G."/>
            <person name="Scheremetjew M."/>
            <person name="Finn R."/>
            <person name="Kale V."/>
            <person name="Holt S."/>
            <person name="Cochrane G."/>
            <person name="Meng A."/>
            <person name="Brown T."/>
            <person name="Cohen L."/>
        </authorList>
    </citation>
    <scope>NUCLEOTIDE SEQUENCE</scope>
    <source>
        <strain evidence="10">RCC927</strain>
    </source>
</reference>
<evidence type="ECO:0000256" key="5">
    <source>
        <dbReference type="ARBA" id="ARBA00022737"/>
    </source>
</evidence>
<dbReference type="Gene3D" id="1.50.40.10">
    <property type="entry name" value="Mitochondrial carrier domain"/>
    <property type="match status" value="1"/>
</dbReference>
<keyword evidence="7 8" id="KW-0472">Membrane</keyword>
<proteinExistence type="inferred from homology"/>
<evidence type="ECO:0000256" key="7">
    <source>
        <dbReference type="ARBA" id="ARBA00023136"/>
    </source>
</evidence>
<dbReference type="SUPFAM" id="SSF103506">
    <property type="entry name" value="Mitochondrial carrier"/>
    <property type="match status" value="1"/>
</dbReference>
<sequence length="284" mass="30858">MGEVALNFGLSGFSNMAASAVTNPIDVVKVKLQLDKSKGSVMQRCWRMVREEGMTGLFSRGLVASMVREGVYGTIRLGAYDSIKNQLHSYGVKEDWLGAKVLAAGTAGAIGSAVGAPTELVKVKMQATGWTKSEKPFSSTLCCWRRVARTEGLKGLFCGSKAFVVRSSVLTGAQIPSYEVSKHWLKEEAQFSEGTALHLTASMAAGFVATAACSPFDFIKTRMMNEGAKYDYNTLKCLTQSVRAEGPLSLYNGAFANWMRLGPHTIVTFLVYERAREFMGVVPM</sequence>
<evidence type="ECO:0008006" key="11">
    <source>
        <dbReference type="Google" id="ProtNLM"/>
    </source>
</evidence>
<dbReference type="EMBL" id="HBHY01022325">
    <property type="protein sequence ID" value="CAE0153642.1"/>
    <property type="molecule type" value="Transcribed_RNA"/>
</dbReference>
<protein>
    <recommendedName>
        <fullName evidence="11">Mitochondrial carrier protein</fullName>
    </recommendedName>
</protein>
<feature type="repeat" description="Solcar" evidence="8">
    <location>
        <begin position="99"/>
        <end position="184"/>
    </location>
</feature>
<evidence type="ECO:0000256" key="8">
    <source>
        <dbReference type="PROSITE-ProRule" id="PRU00282"/>
    </source>
</evidence>
<dbReference type="AlphaFoldDB" id="A0A7S3C456"/>
<dbReference type="GO" id="GO:0016020">
    <property type="term" value="C:membrane"/>
    <property type="evidence" value="ECO:0007669"/>
    <property type="project" value="UniProtKB-SubCell"/>
</dbReference>
<evidence type="ECO:0000313" key="10">
    <source>
        <dbReference type="EMBL" id="CAE0153642.1"/>
    </source>
</evidence>
<dbReference type="InterPro" id="IPR018108">
    <property type="entry name" value="MCP_transmembrane"/>
</dbReference>
<dbReference type="Pfam" id="PF00153">
    <property type="entry name" value="Mito_carr"/>
    <property type="match status" value="3"/>
</dbReference>
<organism evidence="10">
    <name type="scientific">Prasinoderma singulare</name>
    <dbReference type="NCBI Taxonomy" id="676789"/>
    <lineage>
        <taxon>Eukaryota</taxon>
        <taxon>Viridiplantae</taxon>
        <taxon>Prasinodermophyta</taxon>
        <taxon>Prasinodermophyceae</taxon>
        <taxon>Prasinodermales</taxon>
        <taxon>Prasinodermaceae</taxon>
        <taxon>Prasinoderma</taxon>
    </lineage>
</organism>
<dbReference type="PROSITE" id="PS50920">
    <property type="entry name" value="SOLCAR"/>
    <property type="match status" value="3"/>
</dbReference>
<evidence type="ECO:0000256" key="3">
    <source>
        <dbReference type="ARBA" id="ARBA00022448"/>
    </source>
</evidence>
<feature type="repeat" description="Solcar" evidence="8">
    <location>
        <begin position="193"/>
        <end position="278"/>
    </location>
</feature>
<dbReference type="PANTHER" id="PTHR45618">
    <property type="entry name" value="MITOCHONDRIAL DICARBOXYLATE CARRIER-RELATED"/>
    <property type="match status" value="1"/>
</dbReference>
<evidence type="ECO:0000256" key="1">
    <source>
        <dbReference type="ARBA" id="ARBA00004141"/>
    </source>
</evidence>
<comment type="subcellular location">
    <subcellularLocation>
        <location evidence="1">Membrane</location>
        <topology evidence="1">Multi-pass membrane protein</topology>
    </subcellularLocation>
</comment>
<evidence type="ECO:0000256" key="9">
    <source>
        <dbReference type="RuleBase" id="RU000488"/>
    </source>
</evidence>
<dbReference type="InterPro" id="IPR050391">
    <property type="entry name" value="Mito_Metabolite_Transporter"/>
</dbReference>
<keyword evidence="4 8" id="KW-0812">Transmembrane</keyword>
<gene>
    <name evidence="10" type="ORF">PSIN1315_LOCUS14291</name>
</gene>
<accession>A0A7S3C456</accession>
<name>A0A7S3C456_9VIRI</name>
<dbReference type="InterPro" id="IPR023395">
    <property type="entry name" value="MCP_dom_sf"/>
</dbReference>
<feature type="repeat" description="Solcar" evidence="8">
    <location>
        <begin position="6"/>
        <end position="86"/>
    </location>
</feature>